<keyword evidence="2" id="KW-0804">Transcription</keyword>
<dbReference type="EMBL" id="JBJUIK010000004">
    <property type="protein sequence ID" value="KAL3530770.1"/>
    <property type="molecule type" value="Genomic_DNA"/>
</dbReference>
<evidence type="ECO:0000256" key="4">
    <source>
        <dbReference type="SAM" id="MobiDB-lite"/>
    </source>
</evidence>
<reference evidence="5 6" key="1">
    <citation type="submission" date="2024-11" db="EMBL/GenBank/DDBJ databases">
        <title>A near-complete genome assembly of Cinchona calisaya.</title>
        <authorList>
            <person name="Lian D.C."/>
            <person name="Zhao X.W."/>
            <person name="Wei L."/>
        </authorList>
    </citation>
    <scope>NUCLEOTIDE SEQUENCE [LARGE SCALE GENOMIC DNA]</scope>
    <source>
        <tissue evidence="5">Nenye</tissue>
    </source>
</reference>
<feature type="region of interest" description="SAW" evidence="3">
    <location>
        <begin position="672"/>
        <end position="747"/>
    </location>
</feature>
<dbReference type="InterPro" id="IPR005202">
    <property type="entry name" value="TF_GRAS"/>
</dbReference>
<evidence type="ECO:0000256" key="1">
    <source>
        <dbReference type="ARBA" id="ARBA00023015"/>
    </source>
</evidence>
<evidence type="ECO:0000313" key="5">
    <source>
        <dbReference type="EMBL" id="KAL3530770.1"/>
    </source>
</evidence>
<protein>
    <submittedName>
        <fullName evidence="5">Uncharacterized protein</fullName>
    </submittedName>
</protein>
<organism evidence="5 6">
    <name type="scientific">Cinchona calisaya</name>
    <dbReference type="NCBI Taxonomy" id="153742"/>
    <lineage>
        <taxon>Eukaryota</taxon>
        <taxon>Viridiplantae</taxon>
        <taxon>Streptophyta</taxon>
        <taxon>Embryophyta</taxon>
        <taxon>Tracheophyta</taxon>
        <taxon>Spermatophyta</taxon>
        <taxon>Magnoliopsida</taxon>
        <taxon>eudicotyledons</taxon>
        <taxon>Gunneridae</taxon>
        <taxon>Pentapetalae</taxon>
        <taxon>asterids</taxon>
        <taxon>lamiids</taxon>
        <taxon>Gentianales</taxon>
        <taxon>Rubiaceae</taxon>
        <taxon>Cinchonoideae</taxon>
        <taxon>Cinchoneae</taxon>
        <taxon>Cinchona</taxon>
    </lineage>
</organism>
<feature type="compositionally biased region" description="Basic residues" evidence="4">
    <location>
        <begin position="355"/>
        <end position="368"/>
    </location>
</feature>
<gene>
    <name evidence="5" type="ORF">ACH5RR_010092</name>
</gene>
<dbReference type="Proteomes" id="UP001630127">
    <property type="component" value="Unassembled WGS sequence"/>
</dbReference>
<feature type="compositionally biased region" description="Polar residues" evidence="4">
    <location>
        <begin position="245"/>
        <end position="260"/>
    </location>
</feature>
<feature type="region of interest" description="Disordered" evidence="4">
    <location>
        <begin position="342"/>
        <end position="371"/>
    </location>
</feature>
<dbReference type="PROSITE" id="PS50985">
    <property type="entry name" value="GRAS"/>
    <property type="match status" value="1"/>
</dbReference>
<dbReference type="AlphaFoldDB" id="A0ABD3AI66"/>
<evidence type="ECO:0000256" key="3">
    <source>
        <dbReference type="PROSITE-ProRule" id="PRU01191"/>
    </source>
</evidence>
<feature type="region of interest" description="Disordered" evidence="4">
    <location>
        <begin position="245"/>
        <end position="305"/>
    </location>
</feature>
<name>A0ABD3AI66_9GENT</name>
<keyword evidence="1" id="KW-0805">Transcription regulation</keyword>
<feature type="region of interest" description="VHIID" evidence="3">
    <location>
        <begin position="453"/>
        <end position="518"/>
    </location>
</feature>
<sequence length="752" mass="84514">MDTLVESYLASANLYDLNYNSVSDHHKENEVDEYKDDHGFEDFSDFSNGSPPRDASSPSGSEGNPPEQGDPSDPMLKFISQMLMEEDDLTTKPCMFHDCSALQAAEKSFYDVLNKPQSSVSSVSYVENAESPNGDSSQTCYSHGNMGSSSDVYPSVESNWIPKQIGLESSVIQSSRVSRAPDSSLQSNQLLLSSTNSFLDATRELDESWMTLFKMSDSSIKGPLDLKAWGSKGEAYDLLPQGNSFSNSSLESPVRTSSNAVVLEKNKRNHSPTGSSMKKNHHREDGDGDGAEEHRSNKQVASSVDESLPLEVYDNVLLSRALNPHLQPEPAFCSSEKALKDEAKNKLPQIERSKGSSRGRPKGGKRQGTKREVVDLRGLLVQCAQAVASFDIRTTNELLTRIRQHSSAHGDGMERLAHYFAIALEARLAGTGTQLYTDYRTRRISAADILKGYQMFVAAIPFKKVSNIFANKNIGKLAAGATRLHIIDFGILYGFQWPCLIQRLSMRPEGPPTLRITGIDLPQPGLRPAERVEETGLRLTNYCERFHVPFKYNAIAKKWDTIKLEDFEIDREEVLVVNCMERLANVPDETVVENSPRDAVLNLIKRIRPNIFIQSVINGTYNSPFFVTRFREALFHFSSLFDMFEATVLCENPERALFEKEILSRDALNVIACEGTERVERPETYKQWQVRNLRAGFRQLQLDQDIVKHIRGKVKSHYHRDFSVDEDGNWMLQGWKGRVSHAISCWEPAEEQ</sequence>
<evidence type="ECO:0000256" key="2">
    <source>
        <dbReference type="ARBA" id="ARBA00023163"/>
    </source>
</evidence>
<proteinExistence type="inferred from homology"/>
<feature type="compositionally biased region" description="Basic and acidic residues" evidence="4">
    <location>
        <begin position="342"/>
        <end position="354"/>
    </location>
</feature>
<feature type="short sequence motif" description="VHIID" evidence="3">
    <location>
        <begin position="484"/>
        <end position="488"/>
    </location>
</feature>
<dbReference type="Pfam" id="PF03514">
    <property type="entry name" value="GRAS"/>
    <property type="match status" value="1"/>
</dbReference>
<accession>A0ABD3AI66</accession>
<comment type="caution">
    <text evidence="5">The sequence shown here is derived from an EMBL/GenBank/DDBJ whole genome shotgun (WGS) entry which is preliminary data.</text>
</comment>
<dbReference type="PANTHER" id="PTHR31636">
    <property type="entry name" value="OSJNBA0084A10.13 PROTEIN-RELATED"/>
    <property type="match status" value="1"/>
</dbReference>
<feature type="region of interest" description="Leucine repeat I (LRI)" evidence="3">
    <location>
        <begin position="374"/>
        <end position="434"/>
    </location>
</feature>
<evidence type="ECO:0000313" key="6">
    <source>
        <dbReference type="Proteomes" id="UP001630127"/>
    </source>
</evidence>
<feature type="compositionally biased region" description="Low complexity" evidence="4">
    <location>
        <begin position="56"/>
        <end position="67"/>
    </location>
</feature>
<feature type="region of interest" description="Disordered" evidence="4">
    <location>
        <begin position="28"/>
        <end position="75"/>
    </location>
</feature>
<feature type="region of interest" description="Leucine repeat II (LRII)" evidence="3">
    <location>
        <begin position="534"/>
        <end position="566"/>
    </location>
</feature>
<comment type="caution">
    <text evidence="3">Lacks conserved residue(s) required for the propagation of feature annotation.</text>
</comment>
<keyword evidence="6" id="KW-1185">Reference proteome</keyword>
<comment type="similarity">
    <text evidence="3">Belongs to the GRAS family.</text>
</comment>